<evidence type="ECO:0000256" key="1">
    <source>
        <dbReference type="PROSITE-ProRule" id="PRU00221"/>
    </source>
</evidence>
<dbReference type="InterPro" id="IPR001680">
    <property type="entry name" value="WD40_rpt"/>
</dbReference>
<dbReference type="PROSITE" id="PS50082">
    <property type="entry name" value="WD_REPEATS_2"/>
    <property type="match status" value="2"/>
</dbReference>
<reference evidence="2" key="1">
    <citation type="journal article" date="2019" name="Science">
        <title>Mutation of a bHLH transcription factor allowed almond domestication.</title>
        <authorList>
            <person name="Sanchez-Perez R."/>
            <person name="Pavan S."/>
            <person name="Mazzeo R."/>
            <person name="Moldovan C."/>
            <person name="Aiese Cigliano R."/>
            <person name="Del Cueto J."/>
            <person name="Ricciardi F."/>
            <person name="Lotti C."/>
            <person name="Ricciardi L."/>
            <person name="Dicenta F."/>
            <person name="Lopez-Marques R.L."/>
            <person name="Lindberg Moller B."/>
        </authorList>
    </citation>
    <scope>NUCLEOTIDE SEQUENCE</scope>
</reference>
<keyword evidence="1" id="KW-0853">WD repeat</keyword>
<feature type="repeat" description="WD" evidence="1">
    <location>
        <begin position="449"/>
        <end position="491"/>
    </location>
</feature>
<name>A0A4Y1R8J2_PRUDU</name>
<dbReference type="GO" id="GO:0060147">
    <property type="term" value="P:regulation of post-transcriptional gene silencing"/>
    <property type="evidence" value="ECO:0007669"/>
    <property type="project" value="InterPro"/>
</dbReference>
<dbReference type="AlphaFoldDB" id="A0A4Y1R8J2"/>
<dbReference type="PROSITE" id="PS50294">
    <property type="entry name" value="WD_REPEATS_REGION"/>
    <property type="match status" value="1"/>
</dbReference>
<gene>
    <name evidence="2" type="ORF">Prudu_010426</name>
</gene>
<dbReference type="InterPro" id="IPR016024">
    <property type="entry name" value="ARM-type_fold"/>
</dbReference>
<dbReference type="Pfam" id="PF00400">
    <property type="entry name" value="WD40"/>
    <property type="match status" value="2"/>
</dbReference>
<proteinExistence type="predicted"/>
<dbReference type="SUPFAM" id="SSF50978">
    <property type="entry name" value="WD40 repeat-like"/>
    <property type="match status" value="1"/>
</dbReference>
<dbReference type="InterPro" id="IPR015943">
    <property type="entry name" value="WD40/YVTN_repeat-like_dom_sf"/>
</dbReference>
<evidence type="ECO:0000313" key="2">
    <source>
        <dbReference type="EMBL" id="BBH00442.1"/>
    </source>
</evidence>
<dbReference type="PANTHER" id="PTHR16212">
    <property type="entry name" value="FOCADHESIN FAMILY MEMBER"/>
    <property type="match status" value="1"/>
</dbReference>
<dbReference type="EMBL" id="AP019299">
    <property type="protein sequence ID" value="BBH00442.1"/>
    <property type="molecule type" value="Genomic_DNA"/>
</dbReference>
<sequence>QSSTLPGAALLCLSFTPKDVNTLGTSKGLRDVHAGYEKALLEIASSLQLSRNIFIALISLQSWKSFVRRWVRADVLSFDAKVPSVLLDKTAKAASDILKSMIKAAEEAIPRSAENIALAIGALCVVLPPSAHAVKSDASKFLLNWLVQHEHEHRKWSAAISLGLISSCLHVTDHKQKFENITGLVEVMCSSNSTLVRGACGLALGFSCQDLLTRVDAGDNSDMDKETGKMTEADLLGMIVKALSLMIGQLTQLPSDVMESLSAYFPPNTFGIDMNITAELSHENSDDSLEDIWGVAGLVLGLASSVGALYRAGAHDAVLKIKDLIISWIPHMTTSVQGSRSFSGVSEIVLSVGSCLALPIVVEFCQRLELMDDNKVRHLVNGYRELISELLSVKKSGTFYHSLLMASCIGAGSLLACILNDDTQIMTASGDHNNIKVWDIQEKKCTAILMGHTGSVKSLCPHPTNPEIIVSGSRDGSFALWDMRCNSSSKNIHGEIAICSTAVVKGAHLFPRAKRVRRRKAASMSITPVLYLKDEVSIATAGAVDSIVKFWDTRSLKNVVTQTSPHLESTEKSIISPDAAHILSGSSDGNAYIWQVNKPQEDPVILKSHDGEVTAVDCSHLELSE</sequence>
<organism evidence="2">
    <name type="scientific">Prunus dulcis</name>
    <name type="common">Almond</name>
    <name type="synonym">Amygdalus dulcis</name>
    <dbReference type="NCBI Taxonomy" id="3755"/>
    <lineage>
        <taxon>Eukaryota</taxon>
        <taxon>Viridiplantae</taxon>
        <taxon>Streptophyta</taxon>
        <taxon>Embryophyta</taxon>
        <taxon>Tracheophyta</taxon>
        <taxon>Spermatophyta</taxon>
        <taxon>Magnoliopsida</taxon>
        <taxon>eudicotyledons</taxon>
        <taxon>Gunneridae</taxon>
        <taxon>Pentapetalae</taxon>
        <taxon>rosids</taxon>
        <taxon>fabids</taxon>
        <taxon>Rosales</taxon>
        <taxon>Rosaceae</taxon>
        <taxon>Amygdaloideae</taxon>
        <taxon>Amygdaleae</taxon>
        <taxon>Prunus</taxon>
    </lineage>
</organism>
<dbReference type="InterPro" id="IPR045163">
    <property type="entry name" value="Focadhesin/RST1"/>
</dbReference>
<dbReference type="Gene3D" id="2.130.10.10">
    <property type="entry name" value="YVTN repeat-like/Quinoprotein amine dehydrogenase"/>
    <property type="match status" value="1"/>
</dbReference>
<dbReference type="SUPFAM" id="SSF48371">
    <property type="entry name" value="ARM repeat"/>
    <property type="match status" value="1"/>
</dbReference>
<accession>A0A4Y1R8J2</accession>
<protein>
    <submittedName>
        <fullName evidence="2">ARM repeat superfamily protein</fullName>
    </submittedName>
</protein>
<feature type="repeat" description="WD" evidence="1">
    <location>
        <begin position="563"/>
        <end position="604"/>
    </location>
</feature>
<dbReference type="InterPro" id="IPR036322">
    <property type="entry name" value="WD40_repeat_dom_sf"/>
</dbReference>
<feature type="non-terminal residue" evidence="2">
    <location>
        <position position="1"/>
    </location>
</feature>
<dbReference type="PANTHER" id="PTHR16212:SF4">
    <property type="entry name" value="FOCADHESIN"/>
    <property type="match status" value="1"/>
</dbReference>
<dbReference type="SMART" id="SM00320">
    <property type="entry name" value="WD40"/>
    <property type="match status" value="4"/>
</dbReference>